<dbReference type="Gene3D" id="2.40.160.200">
    <property type="entry name" value="LURP1-related"/>
    <property type="match status" value="1"/>
</dbReference>
<name>A0AAD6IIB0_PENCN</name>
<dbReference type="AlphaFoldDB" id="A0AAD6IIB0"/>
<comment type="similarity">
    <text evidence="1">Belongs to the LOR family.</text>
</comment>
<dbReference type="InterPro" id="IPR007612">
    <property type="entry name" value="LOR"/>
</dbReference>
<organism evidence="2 3">
    <name type="scientific">Penicillium canescens</name>
    <dbReference type="NCBI Taxonomy" id="5083"/>
    <lineage>
        <taxon>Eukaryota</taxon>
        <taxon>Fungi</taxon>
        <taxon>Dikarya</taxon>
        <taxon>Ascomycota</taxon>
        <taxon>Pezizomycotina</taxon>
        <taxon>Eurotiomycetes</taxon>
        <taxon>Eurotiomycetidae</taxon>
        <taxon>Eurotiales</taxon>
        <taxon>Aspergillaceae</taxon>
        <taxon>Penicillium</taxon>
    </lineage>
</organism>
<evidence type="ECO:0000256" key="1">
    <source>
        <dbReference type="ARBA" id="ARBA00005437"/>
    </source>
</evidence>
<dbReference type="SUPFAM" id="SSF54518">
    <property type="entry name" value="Tubby C-terminal domain-like"/>
    <property type="match status" value="1"/>
</dbReference>
<dbReference type="Proteomes" id="UP001219568">
    <property type="component" value="Unassembled WGS sequence"/>
</dbReference>
<reference evidence="2" key="2">
    <citation type="submission" date="2023-01" db="EMBL/GenBank/DDBJ databases">
        <authorList>
            <person name="Petersen C."/>
        </authorList>
    </citation>
    <scope>NUCLEOTIDE SEQUENCE</scope>
    <source>
        <strain evidence="2">IBT 15450</strain>
    </source>
</reference>
<gene>
    <name evidence="2" type="ORF">N7460_004326</name>
</gene>
<comment type="caution">
    <text evidence="2">The sequence shown here is derived from an EMBL/GenBank/DDBJ whole genome shotgun (WGS) entry which is preliminary data.</text>
</comment>
<accession>A0AAD6IIB0</accession>
<reference evidence="2" key="1">
    <citation type="journal article" date="2023" name="IMA Fungus">
        <title>Comparative genomic study of the Penicillium genus elucidates a diverse pangenome and 15 lateral gene transfer events.</title>
        <authorList>
            <person name="Petersen C."/>
            <person name="Sorensen T."/>
            <person name="Nielsen M.R."/>
            <person name="Sondergaard T.E."/>
            <person name="Sorensen J.L."/>
            <person name="Fitzpatrick D.A."/>
            <person name="Frisvad J.C."/>
            <person name="Nielsen K.L."/>
        </authorList>
    </citation>
    <scope>NUCLEOTIDE SEQUENCE</scope>
    <source>
        <strain evidence="2">IBT 15450</strain>
    </source>
</reference>
<keyword evidence="3" id="KW-1185">Reference proteome</keyword>
<evidence type="ECO:0000313" key="2">
    <source>
        <dbReference type="EMBL" id="KAJ6048179.1"/>
    </source>
</evidence>
<dbReference type="InterPro" id="IPR025659">
    <property type="entry name" value="Tubby-like_C"/>
</dbReference>
<dbReference type="Pfam" id="PF04525">
    <property type="entry name" value="LOR"/>
    <property type="match status" value="1"/>
</dbReference>
<dbReference type="EMBL" id="JAQJZL010000003">
    <property type="protein sequence ID" value="KAJ6048179.1"/>
    <property type="molecule type" value="Genomic_DNA"/>
</dbReference>
<protein>
    <submittedName>
        <fullName evidence="2">Uncharacterized protein</fullName>
    </submittedName>
</protein>
<proteinExistence type="inferred from homology"/>
<evidence type="ECO:0000313" key="3">
    <source>
        <dbReference type="Proteomes" id="UP001219568"/>
    </source>
</evidence>
<sequence>MGVKGSMGNKSVQEPPYPMGIRPEHITEFERLLWVEPKYDSRSINEYCIRYDNDDSTLITATGNRYNEKSTREFRDSSSLPLFEMQKVWSLGWKYRRPWRIRLPGSKEADLVDIRFKGLMNTTIEVDFRNVVARGTKNEDDKIVHIVVHRVSPVYRVYEVRVAGIKVVDIRESMERNRSVPTIMYNSSGGILPSRLVMEVLVAADFDMSLASLIAVIVCDMGFSQSPPHSTSRMHSTLNIP</sequence>
<dbReference type="InterPro" id="IPR038595">
    <property type="entry name" value="LOR_sf"/>
</dbReference>